<gene>
    <name evidence="1" type="ORF">PR048_025769</name>
</gene>
<proteinExistence type="predicted"/>
<evidence type="ECO:0000313" key="1">
    <source>
        <dbReference type="EMBL" id="KAJ8872167.1"/>
    </source>
</evidence>
<protein>
    <submittedName>
        <fullName evidence="1">Uncharacterized protein</fullName>
    </submittedName>
</protein>
<dbReference type="EMBL" id="JARBHB010000011">
    <property type="protein sequence ID" value="KAJ8872167.1"/>
    <property type="molecule type" value="Genomic_DNA"/>
</dbReference>
<reference evidence="1 2" key="1">
    <citation type="submission" date="2023-02" db="EMBL/GenBank/DDBJ databases">
        <title>LHISI_Scaffold_Assembly.</title>
        <authorList>
            <person name="Stuart O.P."/>
            <person name="Cleave R."/>
            <person name="Magrath M.J.L."/>
            <person name="Mikheyev A.S."/>
        </authorList>
    </citation>
    <scope>NUCLEOTIDE SEQUENCE [LARGE SCALE GENOMIC DNA]</scope>
    <source>
        <strain evidence="1">Daus_M_001</strain>
        <tissue evidence="1">Leg muscle</tissue>
    </source>
</reference>
<sequence length="558" mass="62458">MSPTECVWRQLKGQLPLRHGVRVSEQTVQQSWARLSEDNIRCQLDSMLDHVAVCITVPYTLQHTSEADWTAHQKLICRVSSERLIEARYRWQNGTLVDCFARRGDERVDAPVSVAPSAPTLLGLSRAKFLQPGGHLNTFNIRPAKLRSEIIPCNKQDARYLYQPSERLACSSPTKANRVQSSAGSHRILAIGNRTGRCHGRGVFSGISSFPRPFIPALLHFHLTLPSSALKNSLLRAAQISQLISDIRKKNGSTSLDPVSHSFAPTRRDKWVTNQPATLTCYNSVSGRRQYADMHVVGRAVIFLPFTLELVSGRGGLVARLLDSHQSVPGLNPGRVDPVGMCRTTSLIGGSLRTSEVIRLIMMEEYTTCIQVDLKQDFHKSSVYPVGAQVVQEWFQENSGEFQRVAMVSLFPDTNYTEHLCDVVWNSKILQLHIAGSCGLELRLYMVPPSKLSARALRGAEDNGRPISGLSALVWTERERERDSRHRRDEAAHQIFITYSSAPDSAHGMDSRGKLRIQGQEAREQYGRQLHARIAPHRSYAQGVQSFRRDAVVCKLDL</sequence>
<organism evidence="1 2">
    <name type="scientific">Dryococelus australis</name>
    <dbReference type="NCBI Taxonomy" id="614101"/>
    <lineage>
        <taxon>Eukaryota</taxon>
        <taxon>Metazoa</taxon>
        <taxon>Ecdysozoa</taxon>
        <taxon>Arthropoda</taxon>
        <taxon>Hexapoda</taxon>
        <taxon>Insecta</taxon>
        <taxon>Pterygota</taxon>
        <taxon>Neoptera</taxon>
        <taxon>Polyneoptera</taxon>
        <taxon>Phasmatodea</taxon>
        <taxon>Verophasmatodea</taxon>
        <taxon>Anareolatae</taxon>
        <taxon>Phasmatidae</taxon>
        <taxon>Eurycanthinae</taxon>
        <taxon>Dryococelus</taxon>
    </lineage>
</organism>
<name>A0ABQ9GJH4_9NEOP</name>
<comment type="caution">
    <text evidence="1">The sequence shown here is derived from an EMBL/GenBank/DDBJ whole genome shotgun (WGS) entry which is preliminary data.</text>
</comment>
<accession>A0ABQ9GJH4</accession>
<evidence type="ECO:0000313" key="2">
    <source>
        <dbReference type="Proteomes" id="UP001159363"/>
    </source>
</evidence>
<dbReference type="Proteomes" id="UP001159363">
    <property type="component" value="Chromosome 10"/>
</dbReference>
<keyword evidence="2" id="KW-1185">Reference proteome</keyword>